<feature type="transmembrane region" description="Helical" evidence="1">
    <location>
        <begin position="33"/>
        <end position="53"/>
    </location>
</feature>
<dbReference type="InterPro" id="IPR052712">
    <property type="entry name" value="Acid_resist_chaperone_HdeD"/>
</dbReference>
<accession>A0A4R6VUX8</accession>
<dbReference type="Proteomes" id="UP000295391">
    <property type="component" value="Unassembled WGS sequence"/>
</dbReference>
<keyword evidence="1" id="KW-0472">Membrane</keyword>
<dbReference type="EMBL" id="SNYR01000001">
    <property type="protein sequence ID" value="TDQ66400.1"/>
    <property type="molecule type" value="Genomic_DNA"/>
</dbReference>
<sequence length="180" mass="18778">MSDLSKNWMILFVLGCLSVLAGILALLNPFGATLAAELLAGWSFLVIGVAQIINAFREEEWGGRLWTILLGVVALLAGISLVMNPLAGIITLTVVLGLMFLVSGIFKLIVGFRVHDSALKWAVIVSGIISILLGLMILSNFPGSAVVALGVMLAVELLSNGVTAIALAWSRKSGGVHAAA</sequence>
<keyword evidence="3" id="KW-1185">Reference proteome</keyword>
<protein>
    <submittedName>
        <fullName evidence="2">Uncharacterized membrane protein HdeD (DUF308 family)</fullName>
    </submittedName>
</protein>
<dbReference type="Pfam" id="PF03729">
    <property type="entry name" value="DUF308"/>
    <property type="match status" value="1"/>
</dbReference>
<dbReference type="PANTHER" id="PTHR34989">
    <property type="entry name" value="PROTEIN HDED"/>
    <property type="match status" value="1"/>
</dbReference>
<organism evidence="2 3">
    <name type="scientific">Maritalea mobilis</name>
    <dbReference type="NCBI Taxonomy" id="483324"/>
    <lineage>
        <taxon>Bacteria</taxon>
        <taxon>Pseudomonadati</taxon>
        <taxon>Pseudomonadota</taxon>
        <taxon>Alphaproteobacteria</taxon>
        <taxon>Hyphomicrobiales</taxon>
        <taxon>Devosiaceae</taxon>
        <taxon>Maritalea</taxon>
    </lineage>
</organism>
<dbReference type="PANTHER" id="PTHR34989:SF1">
    <property type="entry name" value="PROTEIN HDED"/>
    <property type="match status" value="1"/>
</dbReference>
<dbReference type="OrthoDB" id="9815400at2"/>
<keyword evidence="1" id="KW-1133">Transmembrane helix</keyword>
<evidence type="ECO:0000313" key="2">
    <source>
        <dbReference type="EMBL" id="TDQ66400.1"/>
    </source>
</evidence>
<reference evidence="2 3" key="1">
    <citation type="submission" date="2019-03" db="EMBL/GenBank/DDBJ databases">
        <title>Genomic Encyclopedia of Type Strains, Phase III (KMG-III): the genomes of soil and plant-associated and newly described type strains.</title>
        <authorList>
            <person name="Whitman W."/>
        </authorList>
    </citation>
    <scope>NUCLEOTIDE SEQUENCE [LARGE SCALE GENOMIC DNA]</scope>
    <source>
        <strain evidence="2 3">CGMCC 1.7002</strain>
    </source>
</reference>
<dbReference type="AlphaFoldDB" id="A0A4R6VUX8"/>
<feature type="transmembrane region" description="Helical" evidence="1">
    <location>
        <begin position="121"/>
        <end position="139"/>
    </location>
</feature>
<evidence type="ECO:0000313" key="3">
    <source>
        <dbReference type="Proteomes" id="UP000295391"/>
    </source>
</evidence>
<name>A0A4R6VUX8_9HYPH</name>
<feature type="transmembrane region" description="Helical" evidence="1">
    <location>
        <begin position="145"/>
        <end position="169"/>
    </location>
</feature>
<dbReference type="RefSeq" id="WP_133571098.1">
    <property type="nucleotide sequence ID" value="NZ_SNYR01000001.1"/>
</dbReference>
<gene>
    <name evidence="2" type="ORF">ATL17_0395</name>
</gene>
<feature type="transmembrane region" description="Helical" evidence="1">
    <location>
        <begin position="89"/>
        <end position="109"/>
    </location>
</feature>
<dbReference type="GO" id="GO:0005886">
    <property type="term" value="C:plasma membrane"/>
    <property type="evidence" value="ECO:0007669"/>
    <property type="project" value="TreeGrafter"/>
</dbReference>
<feature type="transmembrane region" description="Helical" evidence="1">
    <location>
        <begin position="7"/>
        <end position="27"/>
    </location>
</feature>
<evidence type="ECO:0000256" key="1">
    <source>
        <dbReference type="SAM" id="Phobius"/>
    </source>
</evidence>
<proteinExistence type="predicted"/>
<keyword evidence="1" id="KW-0812">Transmembrane</keyword>
<comment type="caution">
    <text evidence="2">The sequence shown here is derived from an EMBL/GenBank/DDBJ whole genome shotgun (WGS) entry which is preliminary data.</text>
</comment>
<feature type="transmembrane region" description="Helical" evidence="1">
    <location>
        <begin position="65"/>
        <end position="83"/>
    </location>
</feature>
<dbReference type="InterPro" id="IPR005325">
    <property type="entry name" value="DUF308_memb"/>
</dbReference>